<keyword evidence="4" id="KW-1185">Reference proteome</keyword>
<dbReference type="GO" id="GO:0052816">
    <property type="term" value="F:long-chain fatty acyl-CoA hydrolase activity"/>
    <property type="evidence" value="ECO:0000318"/>
    <property type="project" value="GO_Central"/>
</dbReference>
<dbReference type="SUPFAM" id="SSF54637">
    <property type="entry name" value="Thioesterase/thiol ester dehydrase-isomerase"/>
    <property type="match status" value="4"/>
</dbReference>
<dbReference type="AlphaFoldDB" id="H3GVX5"/>
<dbReference type="GO" id="GO:0005829">
    <property type="term" value="C:cytosol"/>
    <property type="evidence" value="ECO:0000318"/>
    <property type="project" value="GO_Central"/>
</dbReference>
<evidence type="ECO:0000256" key="1">
    <source>
        <dbReference type="ARBA" id="ARBA00022801"/>
    </source>
</evidence>
<reference evidence="4" key="1">
    <citation type="journal article" date="2006" name="Science">
        <title>Phytophthora genome sequences uncover evolutionary origins and mechanisms of pathogenesis.</title>
        <authorList>
            <person name="Tyler B.M."/>
            <person name="Tripathy S."/>
            <person name="Zhang X."/>
            <person name="Dehal P."/>
            <person name="Jiang R.H."/>
            <person name="Aerts A."/>
            <person name="Arredondo F.D."/>
            <person name="Baxter L."/>
            <person name="Bensasson D."/>
            <person name="Beynon J.L."/>
            <person name="Chapman J."/>
            <person name="Damasceno C.M."/>
            <person name="Dorrance A.E."/>
            <person name="Dou D."/>
            <person name="Dickerman A.W."/>
            <person name="Dubchak I.L."/>
            <person name="Garbelotto M."/>
            <person name="Gijzen M."/>
            <person name="Gordon S.G."/>
            <person name="Govers F."/>
            <person name="Grunwald N.J."/>
            <person name="Huang W."/>
            <person name="Ivors K.L."/>
            <person name="Jones R.W."/>
            <person name="Kamoun S."/>
            <person name="Krampis K."/>
            <person name="Lamour K.H."/>
            <person name="Lee M.K."/>
            <person name="McDonald W.H."/>
            <person name="Medina M."/>
            <person name="Meijer H.J."/>
            <person name="Nordberg E.K."/>
            <person name="Maclean D.J."/>
            <person name="Ospina-Giraldo M.D."/>
            <person name="Morris P.F."/>
            <person name="Phuntumart V."/>
            <person name="Putnam N.H."/>
            <person name="Rash S."/>
            <person name="Rose J.K."/>
            <person name="Sakihama Y."/>
            <person name="Salamov A.A."/>
            <person name="Savidor A."/>
            <person name="Scheuring C.F."/>
            <person name="Smith B.M."/>
            <person name="Sobral B.W."/>
            <person name="Terry A."/>
            <person name="Torto-Alalibo T.A."/>
            <person name="Win J."/>
            <person name="Xu Z."/>
            <person name="Zhang H."/>
            <person name="Grigoriev I.V."/>
            <person name="Rokhsar D.S."/>
            <person name="Boore J.L."/>
        </authorList>
    </citation>
    <scope>NUCLEOTIDE SEQUENCE [LARGE SCALE GENOMIC DNA]</scope>
    <source>
        <strain evidence="4">Pr102</strain>
    </source>
</reference>
<dbReference type="InterPro" id="IPR040170">
    <property type="entry name" value="Cytosol_ACT"/>
</dbReference>
<dbReference type="VEuPathDB" id="FungiDB:KRP22_4745"/>
<dbReference type="STRING" id="164328.H3GVX5"/>
<protein>
    <recommendedName>
        <fullName evidence="2">HotDog ACOT-type domain-containing protein</fullName>
    </recommendedName>
</protein>
<dbReference type="eggNOG" id="KOG2763">
    <property type="taxonomic scope" value="Eukaryota"/>
</dbReference>
<evidence type="ECO:0000313" key="3">
    <source>
        <dbReference type="EnsemblProtists" id="Phyra81563"/>
    </source>
</evidence>
<name>H3GVX5_PHYRM</name>
<feature type="domain" description="HotDog ACOT-type" evidence="2">
    <location>
        <begin position="192"/>
        <end position="305"/>
    </location>
</feature>
<dbReference type="PANTHER" id="PTHR11049">
    <property type="entry name" value="ACYL COENZYME A THIOESTER HYDROLASE"/>
    <property type="match status" value="1"/>
</dbReference>
<sequence length="732" mass="81777">MQTIGDQTFVNPRDTRLAYADIIGEESLSGKLISAGPILERLDIFGAAVAENVACKGIATISVDRVDFKSQIAHGDLVRLEGEVIYTGRSSLAVQVTGYRHDVEAGKFIHTLSAMMTCVALDENMRPSPGLPKLMDPTDSEYVRKHEEIAAQRKELAARWRTVQEEVDQLPHVSVDMLKTYDYGRSLEVPIPDTLIEVQNSFLPKHLNRNNTIFGGEVLTWMDKVALYCARNFTKNQNMVTVSMNRIFFKLPITMDDIVTMHARVSSARRHHLEVEVEVFVGRIGSKERRKSHTGYFTVANLDRSYRMKQISTGLKVDENDQESMRTLLKAQHRWLFDDQERKLLTLEPLSLSTPNSSNTQATPMSTAAKSAVAVQQTRLAYADTVQGEEHLRGKLLGLGPILQRLDKFGGAAAEKFVVLVGQLNVVRPPTRLTAISKKVAMAALERLDVVSPILHGDVVRFEGEVINIGRSSVTLQVTGYRHDTATPVAMDEDNRPFRGLPALVDPTNGHRIAQLQEIARYRKELSMRLKSTEESVDQLPRISLGMLDDATRGGERSDKVSVQDTVVALSTSFLPRHLNRNGTVFGGEIMAWMDKTALYCGRIFTGNSNMVTVAASRISFKLPITTDYVVAMEARVCGIREHYVDVEVEVFLKKSATEERQKGLSGYFSVANLDTAEHVDRVTRGLIANEGDQRGLRTLLKAQHRRHFREKEQELLQLKPLALTSISGSRL</sequence>
<dbReference type="InterPro" id="IPR006683">
    <property type="entry name" value="Thioestr_dom"/>
</dbReference>
<dbReference type="PANTHER" id="PTHR11049:SF24">
    <property type="entry name" value="CYTOSOLIC ACYL COENZYME A THIOESTER HYDROLASE"/>
    <property type="match status" value="1"/>
</dbReference>
<dbReference type="VEuPathDB" id="FungiDB:KRP23_9124"/>
<dbReference type="GO" id="GO:0009062">
    <property type="term" value="P:fatty acid catabolic process"/>
    <property type="evidence" value="ECO:0000318"/>
    <property type="project" value="GO_Central"/>
</dbReference>
<dbReference type="GO" id="GO:0006637">
    <property type="term" value="P:acyl-CoA metabolic process"/>
    <property type="evidence" value="ECO:0000318"/>
    <property type="project" value="GO_Central"/>
</dbReference>
<reference evidence="3" key="2">
    <citation type="submission" date="2015-06" db="UniProtKB">
        <authorList>
            <consortium name="EnsemblProtists"/>
        </authorList>
    </citation>
    <scope>IDENTIFICATION</scope>
    <source>
        <strain evidence="3">Pr102</strain>
    </source>
</reference>
<dbReference type="PROSITE" id="PS51770">
    <property type="entry name" value="HOTDOG_ACOT"/>
    <property type="match status" value="4"/>
</dbReference>
<dbReference type="VEuPathDB" id="FungiDB:KRP22_4744"/>
<dbReference type="EnsemblProtists" id="Phyra81563">
    <property type="protein sequence ID" value="Phyra81563"/>
    <property type="gene ID" value="Phyra81563"/>
</dbReference>
<dbReference type="Gene3D" id="3.10.129.10">
    <property type="entry name" value="Hotdog Thioesterase"/>
    <property type="match status" value="4"/>
</dbReference>
<dbReference type="CDD" id="cd03442">
    <property type="entry name" value="BFIT_BACH"/>
    <property type="match status" value="3"/>
</dbReference>
<proteinExistence type="predicted"/>
<organism evidence="3 4">
    <name type="scientific">Phytophthora ramorum</name>
    <name type="common">Sudden oak death agent</name>
    <dbReference type="NCBI Taxonomy" id="164328"/>
    <lineage>
        <taxon>Eukaryota</taxon>
        <taxon>Sar</taxon>
        <taxon>Stramenopiles</taxon>
        <taxon>Oomycota</taxon>
        <taxon>Peronosporomycetes</taxon>
        <taxon>Peronosporales</taxon>
        <taxon>Peronosporaceae</taxon>
        <taxon>Phytophthora</taxon>
    </lineage>
</organism>
<dbReference type="VEuPathDB" id="FungiDB:KRP23_9125"/>
<evidence type="ECO:0000313" key="4">
    <source>
        <dbReference type="Proteomes" id="UP000005238"/>
    </source>
</evidence>
<keyword evidence="1" id="KW-0378">Hydrolase</keyword>
<dbReference type="GO" id="GO:0005737">
    <property type="term" value="C:cytoplasm"/>
    <property type="evidence" value="ECO:0000318"/>
    <property type="project" value="GO_Central"/>
</dbReference>
<feature type="domain" description="HotDog ACOT-type" evidence="2">
    <location>
        <begin position="564"/>
        <end position="677"/>
    </location>
</feature>
<dbReference type="Proteomes" id="UP000005238">
    <property type="component" value="Unassembled WGS sequence"/>
</dbReference>
<dbReference type="InterPro" id="IPR033120">
    <property type="entry name" value="HOTDOG_ACOT"/>
</dbReference>
<dbReference type="HOGENOM" id="CLU_410225_0_0_1"/>
<dbReference type="InterPro" id="IPR029069">
    <property type="entry name" value="HotDog_dom_sf"/>
</dbReference>
<evidence type="ECO:0000259" key="2">
    <source>
        <dbReference type="PROSITE" id="PS51770"/>
    </source>
</evidence>
<dbReference type="Pfam" id="PF03061">
    <property type="entry name" value="4HBT"/>
    <property type="match status" value="3"/>
</dbReference>
<dbReference type="EMBL" id="DS566058">
    <property type="status" value="NOT_ANNOTATED_CDS"/>
    <property type="molecule type" value="Genomic_DNA"/>
</dbReference>
<dbReference type="FunFam" id="3.10.129.10:FF:000055">
    <property type="entry name" value="ATP-binding Cassette (ABC) superfamily"/>
    <property type="match status" value="1"/>
</dbReference>
<feature type="domain" description="HotDog ACOT-type" evidence="2">
    <location>
        <begin position="8"/>
        <end position="124"/>
    </location>
</feature>
<dbReference type="InParanoid" id="H3GVX5"/>
<feature type="domain" description="HotDog ACOT-type" evidence="2">
    <location>
        <begin position="365"/>
        <end position="507"/>
    </location>
</feature>
<dbReference type="FunFam" id="3.10.129.10:FF:000057">
    <property type="entry name" value="ATP-binding Cassette (ABC) superfamily"/>
    <property type="match status" value="1"/>
</dbReference>
<accession>H3GVX5</accession>